<protein>
    <submittedName>
        <fullName evidence="2">Uncharacterized protein</fullName>
    </submittedName>
</protein>
<feature type="region of interest" description="Disordered" evidence="1">
    <location>
        <begin position="123"/>
        <end position="142"/>
    </location>
</feature>
<feature type="region of interest" description="Disordered" evidence="1">
    <location>
        <begin position="36"/>
        <end position="74"/>
    </location>
</feature>
<evidence type="ECO:0000256" key="1">
    <source>
        <dbReference type="SAM" id="MobiDB-lite"/>
    </source>
</evidence>
<feature type="compositionally biased region" description="Polar residues" evidence="1">
    <location>
        <begin position="65"/>
        <end position="74"/>
    </location>
</feature>
<reference evidence="2" key="2">
    <citation type="submission" date="2020-05" db="UniProtKB">
        <authorList>
            <consortium name="EnsemblMetazoa"/>
        </authorList>
    </citation>
    <scope>IDENTIFICATION</scope>
    <source>
        <strain evidence="2">A-37</strain>
    </source>
</reference>
<dbReference type="AlphaFoldDB" id="A0A182MG94"/>
<dbReference type="EMBL" id="AXCM01012941">
    <property type="status" value="NOT_ANNOTATED_CDS"/>
    <property type="molecule type" value="Genomic_DNA"/>
</dbReference>
<sequence length="185" mass="19311">MMQLQLSATIEVHEDVNEGPTIGAHLRVNASIPHTNATAPPLVNERNVNDLPPAAPPHHHYHPGEQTTGAATGSNNEGELLLVANNFTAFPSNHKQHSGASTVHGQTSSPLTTEVVAIAGITSFSSPPPPPPPPASAVSSTAVTTPPTTIGLSSFRATYVCKIPGVVLISRKHHEKHTMDTGLCV</sequence>
<name>A0A182MG94_9DIPT</name>
<dbReference type="EnsemblMetazoa" id="ACUA017582-RA">
    <property type="protein sequence ID" value="ACUA017582-PA"/>
    <property type="gene ID" value="ACUA017582"/>
</dbReference>
<evidence type="ECO:0000313" key="3">
    <source>
        <dbReference type="Proteomes" id="UP000075883"/>
    </source>
</evidence>
<proteinExistence type="predicted"/>
<keyword evidence="3" id="KW-1185">Reference proteome</keyword>
<dbReference type="VEuPathDB" id="VectorBase:ACUA017582"/>
<accession>A0A182MG94</accession>
<reference evidence="3" key="1">
    <citation type="submission" date="2013-09" db="EMBL/GenBank/DDBJ databases">
        <title>The Genome Sequence of Anopheles culicifacies species A.</title>
        <authorList>
            <consortium name="The Broad Institute Genomics Platform"/>
            <person name="Neafsey D.E."/>
            <person name="Besansky N."/>
            <person name="Howell P."/>
            <person name="Walton C."/>
            <person name="Young S.K."/>
            <person name="Zeng Q."/>
            <person name="Gargeya S."/>
            <person name="Fitzgerald M."/>
            <person name="Haas B."/>
            <person name="Abouelleil A."/>
            <person name="Allen A.W."/>
            <person name="Alvarado L."/>
            <person name="Arachchi H.M."/>
            <person name="Berlin A.M."/>
            <person name="Chapman S.B."/>
            <person name="Gainer-Dewar J."/>
            <person name="Goldberg J."/>
            <person name="Griggs A."/>
            <person name="Gujja S."/>
            <person name="Hansen M."/>
            <person name="Howarth C."/>
            <person name="Imamovic A."/>
            <person name="Ireland A."/>
            <person name="Larimer J."/>
            <person name="McCowan C."/>
            <person name="Murphy C."/>
            <person name="Pearson M."/>
            <person name="Poon T.W."/>
            <person name="Priest M."/>
            <person name="Roberts A."/>
            <person name="Saif S."/>
            <person name="Shea T."/>
            <person name="Sisk P."/>
            <person name="Sykes S."/>
            <person name="Wortman J."/>
            <person name="Nusbaum C."/>
            <person name="Birren B."/>
        </authorList>
    </citation>
    <scope>NUCLEOTIDE SEQUENCE [LARGE SCALE GENOMIC DNA]</scope>
    <source>
        <strain evidence="3">A-37</strain>
    </source>
</reference>
<organism evidence="2 3">
    <name type="scientific">Anopheles culicifacies</name>
    <dbReference type="NCBI Taxonomy" id="139723"/>
    <lineage>
        <taxon>Eukaryota</taxon>
        <taxon>Metazoa</taxon>
        <taxon>Ecdysozoa</taxon>
        <taxon>Arthropoda</taxon>
        <taxon>Hexapoda</taxon>
        <taxon>Insecta</taxon>
        <taxon>Pterygota</taxon>
        <taxon>Neoptera</taxon>
        <taxon>Endopterygota</taxon>
        <taxon>Diptera</taxon>
        <taxon>Nematocera</taxon>
        <taxon>Culicoidea</taxon>
        <taxon>Culicidae</taxon>
        <taxon>Anophelinae</taxon>
        <taxon>Anopheles</taxon>
        <taxon>culicifacies species complex</taxon>
    </lineage>
</organism>
<evidence type="ECO:0000313" key="2">
    <source>
        <dbReference type="EnsemblMetazoa" id="ACUA017582-PA"/>
    </source>
</evidence>
<dbReference type="Proteomes" id="UP000075883">
    <property type="component" value="Unassembled WGS sequence"/>
</dbReference>
<feature type="compositionally biased region" description="Pro residues" evidence="1">
    <location>
        <begin position="126"/>
        <end position="135"/>
    </location>
</feature>